<protein>
    <submittedName>
        <fullName evidence="9">MFS transporter cpaI</fullName>
    </submittedName>
</protein>
<evidence type="ECO:0000256" key="2">
    <source>
        <dbReference type="ARBA" id="ARBA00022448"/>
    </source>
</evidence>
<feature type="compositionally biased region" description="Low complexity" evidence="6">
    <location>
        <begin position="16"/>
        <end position="25"/>
    </location>
</feature>
<dbReference type="FunFam" id="1.20.1720.10:FF:000012">
    <property type="entry name" value="MFS toxin efflux pump (AflT)"/>
    <property type="match status" value="1"/>
</dbReference>
<sequence>MATIDSEHSVKEAPESSRSSQPSLSGAEDAADSHSEKSVSYPTGFRMWLLSGASIFGVFLISLDQTILGTAVPKITADFGGLNDVSWYSAAYFMTFGGLEASWGKAFKYFDIKWMFVLTLFIFEIGSLICAVAPNSKSLIVGRAIAGVGAAGISVGGTSIVAFSTPPKKRPIVMGIIGLTYGLSSVLGPIIGGAFTDHVTWRWCFYINLPVGGIAIAIVVFFFSLPAAARPAPIPLSRKLLHLDPVGICFTMAAIICFILGLQYAGTEYAWDSSQVIGLLVGFVALVAALVVWSIYQDEYAMLIPRLFKKRALWSICPYQFFFLGDLILLLYYLPIYFQSVKGASAIQSGVDNLPIVGAVAVFCVLGGIFVSKTGYPTQAMFAGALLGTVGCGLLYTLEVDTPAPKWIGYQILVGSAIAFSVQNGLNIAQSSVDPEDLPAVTANLYFFQTVGGAFTVSSAQAAFINQALDNLRTTAPEIDSSKLITTGASELRKVFTEAEVPIVIEAYMHGLKAAFAVSIAFCGLAFISTLFVPWEQLATHRPAKPTDTEKQDNAAE</sequence>
<organism evidence="9">
    <name type="scientific">Curvularia pallescens</name>
    <dbReference type="NCBI Taxonomy" id="318706"/>
    <lineage>
        <taxon>Eukaryota</taxon>
        <taxon>Fungi</taxon>
        <taxon>Dikarya</taxon>
        <taxon>Ascomycota</taxon>
        <taxon>Pezizomycotina</taxon>
        <taxon>Dothideomycetes</taxon>
        <taxon>Pleosporomycetidae</taxon>
        <taxon>Pleosporales</taxon>
        <taxon>Pleosporineae</taxon>
        <taxon>Pleosporaceae</taxon>
        <taxon>Curvularia</taxon>
    </lineage>
</organism>
<feature type="transmembrane region" description="Helical" evidence="7">
    <location>
        <begin position="514"/>
        <end position="535"/>
    </location>
</feature>
<reference evidence="9" key="1">
    <citation type="submission" date="2017-01" db="EMBL/GenBank/DDBJ databases">
        <title>Biosynthetic gene cluster of curvupallides.</title>
        <authorList>
            <person name="Tsunematsu Y."/>
            <person name="Watanabe K."/>
            <person name="Yokoyama M."/>
            <person name="Yamamoto T."/>
            <person name="Kishimoto S."/>
            <person name="Hirayama Y."/>
        </authorList>
    </citation>
    <scope>NUCLEOTIDE SEQUENCE</scope>
    <source>
        <strain evidence="9">DSM 62482</strain>
    </source>
</reference>
<feature type="transmembrane region" description="Helical" evidence="7">
    <location>
        <begin position="354"/>
        <end position="371"/>
    </location>
</feature>
<dbReference type="PROSITE" id="PS50850">
    <property type="entry name" value="MFS"/>
    <property type="match status" value="1"/>
</dbReference>
<feature type="transmembrane region" description="Helical" evidence="7">
    <location>
        <begin position="172"/>
        <end position="195"/>
    </location>
</feature>
<dbReference type="GO" id="GO:0022857">
    <property type="term" value="F:transmembrane transporter activity"/>
    <property type="evidence" value="ECO:0007669"/>
    <property type="project" value="InterPro"/>
</dbReference>
<evidence type="ECO:0000256" key="6">
    <source>
        <dbReference type="SAM" id="MobiDB-lite"/>
    </source>
</evidence>
<dbReference type="CDD" id="cd17502">
    <property type="entry name" value="MFS_Azr1_MDR_like"/>
    <property type="match status" value="1"/>
</dbReference>
<keyword evidence="3 7" id="KW-0812">Transmembrane</keyword>
<evidence type="ECO:0000256" key="7">
    <source>
        <dbReference type="SAM" id="Phobius"/>
    </source>
</evidence>
<feature type="transmembrane region" description="Helical" evidence="7">
    <location>
        <begin position="207"/>
        <end position="228"/>
    </location>
</feature>
<feature type="transmembrane region" description="Helical" evidence="7">
    <location>
        <begin position="316"/>
        <end position="334"/>
    </location>
</feature>
<feature type="transmembrane region" description="Helical" evidence="7">
    <location>
        <begin position="115"/>
        <end position="134"/>
    </location>
</feature>
<feature type="region of interest" description="Disordered" evidence="6">
    <location>
        <begin position="1"/>
        <end position="35"/>
    </location>
</feature>
<dbReference type="Gene3D" id="1.20.1250.20">
    <property type="entry name" value="MFS general substrate transporter like domains"/>
    <property type="match status" value="1"/>
</dbReference>
<comment type="subcellular location">
    <subcellularLocation>
        <location evidence="1">Membrane</location>
        <topology evidence="1">Multi-pass membrane protein</topology>
    </subcellularLocation>
</comment>
<keyword evidence="5 7" id="KW-0472">Membrane</keyword>
<name>A0A218PFY9_9PLEO</name>
<dbReference type="EMBL" id="LC208781">
    <property type="protein sequence ID" value="BAZ95831.1"/>
    <property type="molecule type" value="Genomic_DNA"/>
</dbReference>
<feature type="transmembrane region" description="Helical" evidence="7">
    <location>
        <begin position="85"/>
        <end position="103"/>
    </location>
</feature>
<dbReference type="InterPro" id="IPR011701">
    <property type="entry name" value="MFS"/>
</dbReference>
<evidence type="ECO:0000256" key="5">
    <source>
        <dbReference type="ARBA" id="ARBA00023136"/>
    </source>
</evidence>
<evidence type="ECO:0000313" key="9">
    <source>
        <dbReference type="EMBL" id="BAZ95831.1"/>
    </source>
</evidence>
<keyword evidence="4 7" id="KW-1133">Transmembrane helix</keyword>
<evidence type="ECO:0000256" key="1">
    <source>
        <dbReference type="ARBA" id="ARBA00004141"/>
    </source>
</evidence>
<proteinExistence type="predicted"/>
<dbReference type="SUPFAM" id="SSF103473">
    <property type="entry name" value="MFS general substrate transporter"/>
    <property type="match status" value="2"/>
</dbReference>
<dbReference type="PANTHER" id="PTHR23501:SF177">
    <property type="entry name" value="MAJOR FACILITATOR SUPERFAMILY (MFS) PROFILE DOMAIN-CONTAINING PROTEIN-RELATED"/>
    <property type="match status" value="1"/>
</dbReference>
<feature type="transmembrane region" description="Helical" evidence="7">
    <location>
        <begin position="240"/>
        <end position="264"/>
    </location>
</feature>
<feature type="compositionally biased region" description="Basic and acidic residues" evidence="6">
    <location>
        <begin position="1"/>
        <end position="15"/>
    </location>
</feature>
<dbReference type="AlphaFoldDB" id="A0A218PFY9"/>
<feature type="transmembrane region" description="Helical" evidence="7">
    <location>
        <begin position="47"/>
        <end position="65"/>
    </location>
</feature>
<feature type="transmembrane region" description="Helical" evidence="7">
    <location>
        <begin position="276"/>
        <end position="296"/>
    </location>
</feature>
<evidence type="ECO:0000256" key="4">
    <source>
        <dbReference type="ARBA" id="ARBA00022989"/>
    </source>
</evidence>
<dbReference type="Gene3D" id="1.20.1720.10">
    <property type="entry name" value="Multidrug resistance protein D"/>
    <property type="match status" value="1"/>
</dbReference>
<feature type="transmembrane region" description="Helical" evidence="7">
    <location>
        <begin position="380"/>
        <end position="398"/>
    </location>
</feature>
<dbReference type="InterPro" id="IPR020846">
    <property type="entry name" value="MFS_dom"/>
</dbReference>
<dbReference type="GO" id="GO:0005886">
    <property type="term" value="C:plasma membrane"/>
    <property type="evidence" value="ECO:0007669"/>
    <property type="project" value="TreeGrafter"/>
</dbReference>
<keyword evidence="2" id="KW-0813">Transport</keyword>
<accession>A0A218PFY9</accession>
<feature type="domain" description="Major facilitator superfamily (MFS) profile" evidence="8">
    <location>
        <begin position="50"/>
        <end position="538"/>
    </location>
</feature>
<dbReference type="Pfam" id="PF07690">
    <property type="entry name" value="MFS_1"/>
    <property type="match status" value="1"/>
</dbReference>
<feature type="transmembrane region" description="Helical" evidence="7">
    <location>
        <begin position="140"/>
        <end position="163"/>
    </location>
</feature>
<evidence type="ECO:0000259" key="8">
    <source>
        <dbReference type="PROSITE" id="PS50850"/>
    </source>
</evidence>
<dbReference type="InterPro" id="IPR036259">
    <property type="entry name" value="MFS_trans_sf"/>
</dbReference>
<evidence type="ECO:0000256" key="3">
    <source>
        <dbReference type="ARBA" id="ARBA00022692"/>
    </source>
</evidence>
<dbReference type="FunFam" id="1.20.1250.20:FF:000196">
    <property type="entry name" value="MFS toxin efflux pump (AflT)"/>
    <property type="match status" value="1"/>
</dbReference>
<dbReference type="PANTHER" id="PTHR23501">
    <property type="entry name" value="MAJOR FACILITATOR SUPERFAMILY"/>
    <property type="match status" value="1"/>
</dbReference>